<dbReference type="EMBL" id="HBGY01005301">
    <property type="protein sequence ID" value="CAD9561813.1"/>
    <property type="molecule type" value="Transcribed_RNA"/>
</dbReference>
<accession>A0A7S2K0Z6</accession>
<dbReference type="InterPro" id="IPR036412">
    <property type="entry name" value="HAD-like_sf"/>
</dbReference>
<evidence type="ECO:0000256" key="3">
    <source>
        <dbReference type="ARBA" id="ARBA00022448"/>
    </source>
</evidence>
<dbReference type="GO" id="GO:0005744">
    <property type="term" value="C:TIM23 mitochondrial import inner membrane translocase complex"/>
    <property type="evidence" value="ECO:0007669"/>
    <property type="project" value="UniProtKB-UniRule"/>
</dbReference>
<evidence type="ECO:0000256" key="1">
    <source>
        <dbReference type="ARBA" id="ARBA00004434"/>
    </source>
</evidence>
<keyword evidence="11" id="KW-0472">Membrane</keyword>
<evidence type="ECO:0000256" key="6">
    <source>
        <dbReference type="ARBA" id="ARBA00022927"/>
    </source>
</evidence>
<dbReference type="AlphaFoldDB" id="A0A7S2K0Z6"/>
<keyword evidence="9 12" id="KW-0811">Translocation</keyword>
<sequence>MRAARKERAAQVLQKEGASAEASAGTTGGSKVSSPSGGLSGSSIKLMWYGGFAIPTCLLVWGIYDETSPPATVSRMIGLTGAISDVAESFTKPISSKLLPDWSQMSNVPQDIPVPHTLVLDLEDTLVNSSWDRKYGWRHAKRPGVDKFLTTMAQYYEIVLYSPSIDGIAQPVVQNLDKHGCIMHTLYRESTYFKNGKHMKDLKSMNRPLGRMIVLDDDPDAYDGDDIDNVIVVKPYSDPTDREDNTLARITPLLLEIAKENYNDIPRMLRQFRGMDADEIAAEHQRRIDALTEHREVEASRGLGAFAVSAKRNRPTPELAPMPEGADANLSTPSVTAKDIVGAAPPVDDRVDDGGGVIGWYKRRQKEQEEDQMRKMEKWNEHFQRKQKEKMEKEKESAAAY</sequence>
<dbReference type="Gene3D" id="3.40.50.1000">
    <property type="entry name" value="HAD superfamily/HAD-like"/>
    <property type="match status" value="1"/>
</dbReference>
<proteinExistence type="inferred from homology"/>
<dbReference type="PANTHER" id="PTHR12210">
    <property type="entry name" value="DULLARD PROTEIN PHOSPHATASE"/>
    <property type="match status" value="1"/>
</dbReference>
<gene>
    <name evidence="15" type="ORF">LDAN0321_LOCUS3233</name>
</gene>
<dbReference type="FunFam" id="3.40.50.1000:FF:000019">
    <property type="entry name" value="Mitochondrial import inner membrane translocase subunit TIM50"/>
    <property type="match status" value="1"/>
</dbReference>
<dbReference type="InterPro" id="IPR023214">
    <property type="entry name" value="HAD_sf"/>
</dbReference>
<dbReference type="PROSITE" id="PS50969">
    <property type="entry name" value="FCP1"/>
    <property type="match status" value="1"/>
</dbReference>
<evidence type="ECO:0000256" key="5">
    <source>
        <dbReference type="ARBA" id="ARBA00022792"/>
    </source>
</evidence>
<comment type="similarity">
    <text evidence="2 12">Belongs to the TIM50 family.</text>
</comment>
<reference evidence="15" key="1">
    <citation type="submission" date="2021-01" db="EMBL/GenBank/DDBJ databases">
        <authorList>
            <person name="Corre E."/>
            <person name="Pelletier E."/>
            <person name="Niang G."/>
            <person name="Scheremetjew M."/>
            <person name="Finn R."/>
            <person name="Kale V."/>
            <person name="Holt S."/>
            <person name="Cochrane G."/>
            <person name="Meng A."/>
            <person name="Brown T."/>
            <person name="Cohen L."/>
        </authorList>
    </citation>
    <scope>NUCLEOTIDE SEQUENCE</scope>
    <source>
        <strain evidence="15">B650</strain>
    </source>
</reference>
<evidence type="ECO:0000313" key="15">
    <source>
        <dbReference type="EMBL" id="CAD9561813.1"/>
    </source>
</evidence>
<evidence type="ECO:0000256" key="2">
    <source>
        <dbReference type="ARBA" id="ARBA00006344"/>
    </source>
</evidence>
<keyword evidence="5" id="KW-0999">Mitochondrion inner membrane</keyword>
<feature type="domain" description="FCP1 homology" evidence="14">
    <location>
        <begin position="111"/>
        <end position="257"/>
    </location>
</feature>
<keyword evidence="4" id="KW-0812">Transmembrane</keyword>
<comment type="function">
    <text evidence="12">Essential component of the TIM23 complex, a complex that mediates the translocation of transit peptide-containing proteins across the mitochondrial inner membrane.</text>
</comment>
<feature type="region of interest" description="Disordered" evidence="13">
    <location>
        <begin position="312"/>
        <end position="331"/>
    </location>
</feature>
<evidence type="ECO:0000256" key="11">
    <source>
        <dbReference type="ARBA" id="ARBA00023136"/>
    </source>
</evidence>
<dbReference type="CDD" id="cd07521">
    <property type="entry name" value="HAD_FCP1-like"/>
    <property type="match status" value="1"/>
</dbReference>
<feature type="region of interest" description="Disordered" evidence="13">
    <location>
        <begin position="363"/>
        <end position="401"/>
    </location>
</feature>
<feature type="region of interest" description="Disordered" evidence="13">
    <location>
        <begin position="1"/>
        <end position="37"/>
    </location>
</feature>
<dbReference type="GO" id="GO:0015031">
    <property type="term" value="P:protein transport"/>
    <property type="evidence" value="ECO:0007669"/>
    <property type="project" value="UniProtKB-KW"/>
</dbReference>
<evidence type="ECO:0000256" key="10">
    <source>
        <dbReference type="ARBA" id="ARBA00023128"/>
    </source>
</evidence>
<feature type="compositionally biased region" description="Basic and acidic residues" evidence="13">
    <location>
        <begin position="371"/>
        <end position="401"/>
    </location>
</feature>
<evidence type="ECO:0000256" key="4">
    <source>
        <dbReference type="ARBA" id="ARBA00022692"/>
    </source>
</evidence>
<keyword evidence="8" id="KW-1133">Transmembrane helix</keyword>
<keyword evidence="7 12" id="KW-0809">Transit peptide</keyword>
<feature type="compositionally biased region" description="Low complexity" evidence="13">
    <location>
        <begin position="16"/>
        <end position="37"/>
    </location>
</feature>
<evidence type="ECO:0000256" key="12">
    <source>
        <dbReference type="RuleBase" id="RU365079"/>
    </source>
</evidence>
<dbReference type="InterPro" id="IPR004274">
    <property type="entry name" value="FCP1_dom"/>
</dbReference>
<evidence type="ECO:0000259" key="14">
    <source>
        <dbReference type="PROSITE" id="PS50969"/>
    </source>
</evidence>
<dbReference type="InterPro" id="IPR050365">
    <property type="entry name" value="TIM50"/>
</dbReference>
<comment type="subunit">
    <text evidence="12">Component of the TIM23 complex.</text>
</comment>
<keyword evidence="3 12" id="KW-0813">Transport</keyword>
<name>A0A7S2K0Z6_9STRA</name>
<evidence type="ECO:0000256" key="7">
    <source>
        <dbReference type="ARBA" id="ARBA00022946"/>
    </source>
</evidence>
<evidence type="ECO:0000256" key="9">
    <source>
        <dbReference type="ARBA" id="ARBA00023010"/>
    </source>
</evidence>
<organism evidence="15">
    <name type="scientific">Leptocylindrus danicus</name>
    <dbReference type="NCBI Taxonomy" id="163516"/>
    <lineage>
        <taxon>Eukaryota</taxon>
        <taxon>Sar</taxon>
        <taxon>Stramenopiles</taxon>
        <taxon>Ochrophyta</taxon>
        <taxon>Bacillariophyta</taxon>
        <taxon>Coscinodiscophyceae</taxon>
        <taxon>Chaetocerotophycidae</taxon>
        <taxon>Leptocylindrales</taxon>
        <taxon>Leptocylindraceae</taxon>
        <taxon>Leptocylindrus</taxon>
    </lineage>
</organism>
<protein>
    <recommendedName>
        <fullName evidence="12">Mitochondrial import inner membrane translocase subunit TIM50</fullName>
    </recommendedName>
</protein>
<keyword evidence="10 12" id="KW-0496">Mitochondrion</keyword>
<dbReference type="Pfam" id="PF03031">
    <property type="entry name" value="NIF"/>
    <property type="match status" value="1"/>
</dbReference>
<evidence type="ECO:0000256" key="8">
    <source>
        <dbReference type="ARBA" id="ARBA00022989"/>
    </source>
</evidence>
<dbReference type="SMART" id="SM00577">
    <property type="entry name" value="CPDc"/>
    <property type="match status" value="1"/>
</dbReference>
<evidence type="ECO:0000256" key="13">
    <source>
        <dbReference type="SAM" id="MobiDB-lite"/>
    </source>
</evidence>
<keyword evidence="6 12" id="KW-0653">Protein transport</keyword>
<dbReference type="SUPFAM" id="SSF56784">
    <property type="entry name" value="HAD-like"/>
    <property type="match status" value="1"/>
</dbReference>
<comment type="subcellular location">
    <subcellularLocation>
        <location evidence="1 12">Mitochondrion inner membrane</location>
        <topology evidence="1 12">Single-pass membrane protein</topology>
    </subcellularLocation>
</comment>